<evidence type="ECO:0000313" key="3">
    <source>
        <dbReference type="Proteomes" id="UP000028486"/>
    </source>
</evidence>
<dbReference type="OrthoDB" id="5362376at2"/>
<dbReference type="AlphaFoldDB" id="A0A076FB34"/>
<organism evidence="2 3">
    <name type="scientific">Campylobacter iguaniorum</name>
    <dbReference type="NCBI Taxonomy" id="1244531"/>
    <lineage>
        <taxon>Bacteria</taxon>
        <taxon>Pseudomonadati</taxon>
        <taxon>Campylobacterota</taxon>
        <taxon>Epsilonproteobacteria</taxon>
        <taxon>Campylobacterales</taxon>
        <taxon>Campylobacteraceae</taxon>
        <taxon>Campylobacter</taxon>
    </lineage>
</organism>
<dbReference type="PATRIC" id="fig|1244531.5.peg.861"/>
<name>A0A076FB34_9BACT</name>
<evidence type="ECO:0000256" key="1">
    <source>
        <dbReference type="SAM" id="Coils"/>
    </source>
</evidence>
<sequence length="77" mass="8768">MFENEKVLNTLASKVTELMLKYEEVCEANEALRNELVSVKAQNEAKTNQIMRLEEELKTQNLASDDLLKQVEAVLGK</sequence>
<keyword evidence="3" id="KW-1185">Reference proteome</keyword>
<accession>A0A076FB34</accession>
<protein>
    <submittedName>
        <fullName evidence="2">Uncharacterized protein</fullName>
    </submittedName>
</protein>
<evidence type="ECO:0000313" key="2">
    <source>
        <dbReference type="EMBL" id="AII14702.1"/>
    </source>
</evidence>
<dbReference type="KEGG" id="caj:CIG1485E_0864"/>
<proteinExistence type="predicted"/>
<feature type="coiled-coil region" evidence="1">
    <location>
        <begin position="15"/>
        <end position="70"/>
    </location>
</feature>
<dbReference type="eggNOG" id="ENOG5032KHD">
    <property type="taxonomic scope" value="Bacteria"/>
</dbReference>
<dbReference type="RefSeq" id="WP_038454105.1">
    <property type="nucleotide sequence ID" value="NZ_CP009043.1"/>
</dbReference>
<keyword evidence="1" id="KW-0175">Coiled coil</keyword>
<reference evidence="3" key="1">
    <citation type="journal article" date="2014" name="Genome Announc.">
        <title>Complete Genome Sequence of Campylobacter iguaniorum Strain 1485ET, Isolated from a Bearded Dragon (Pogona vitticeps).</title>
        <authorList>
            <person name="Gilbert M.J."/>
            <person name="Miller W.G."/>
            <person name="Yee E."/>
            <person name="Kik M."/>
            <person name="Wagenaar J.A."/>
            <person name="Duim B."/>
        </authorList>
    </citation>
    <scope>NUCLEOTIDE SEQUENCE [LARGE SCALE GENOMIC DNA]</scope>
    <source>
        <strain evidence="3">1485E</strain>
    </source>
</reference>
<gene>
    <name evidence="2" type="ORF">CIG1485E_0864</name>
</gene>
<dbReference type="HOGENOM" id="CLU_180687_0_0_7"/>
<dbReference type="Proteomes" id="UP000028486">
    <property type="component" value="Chromosome"/>
</dbReference>
<dbReference type="STRING" id="1244531.CIG2463D_0863"/>
<dbReference type="EMBL" id="CP009043">
    <property type="protein sequence ID" value="AII14702.1"/>
    <property type="molecule type" value="Genomic_DNA"/>
</dbReference>